<evidence type="ECO:0000256" key="5">
    <source>
        <dbReference type="ARBA" id="ARBA00022840"/>
    </source>
</evidence>
<dbReference type="PANTHER" id="PTHR43776:SF8">
    <property type="entry name" value="ABC TRANSPORTER, ATP-BINDING PROTEIN"/>
    <property type="match status" value="1"/>
</dbReference>
<dbReference type="STRING" id="1123510.GCA_000620025_01594"/>
<dbReference type="InterPro" id="IPR000515">
    <property type="entry name" value="MetI-like"/>
</dbReference>
<dbReference type="RefSeq" id="WP_051524227.1">
    <property type="nucleotide sequence ID" value="NZ_AP018933.1"/>
</dbReference>
<keyword evidence="5 11" id="KW-0067">ATP-binding</keyword>
<feature type="transmembrane region" description="Helical" evidence="8">
    <location>
        <begin position="195"/>
        <end position="216"/>
    </location>
</feature>
<protein>
    <submittedName>
        <fullName evidence="11">Peptide/nickel transport system ATP-binding protein</fullName>
    </submittedName>
</protein>
<keyword evidence="7 8" id="KW-0472">Membrane</keyword>
<dbReference type="InterPro" id="IPR027417">
    <property type="entry name" value="P-loop_NTPase"/>
</dbReference>
<evidence type="ECO:0000256" key="1">
    <source>
        <dbReference type="ARBA" id="ARBA00004651"/>
    </source>
</evidence>
<evidence type="ECO:0000313" key="11">
    <source>
        <dbReference type="EMBL" id="BBG29607.1"/>
    </source>
</evidence>
<keyword evidence="6 8" id="KW-1133">Transmembrane helix</keyword>
<feature type="transmembrane region" description="Helical" evidence="8">
    <location>
        <begin position="12"/>
        <end position="36"/>
    </location>
</feature>
<proteinExistence type="inferred from homology"/>
<keyword evidence="4" id="KW-0547">Nucleotide-binding</keyword>
<dbReference type="Gene3D" id="3.40.50.300">
    <property type="entry name" value="P-loop containing nucleotide triphosphate hydrolases"/>
    <property type="match status" value="2"/>
</dbReference>
<comment type="subcellular location">
    <subcellularLocation>
        <location evidence="1 8">Cell membrane</location>
        <topology evidence="1 8">Multi-pass membrane protein</topology>
    </subcellularLocation>
</comment>
<feature type="domain" description="ABC transporter" evidence="9">
    <location>
        <begin position="291"/>
        <end position="536"/>
    </location>
</feature>
<dbReference type="GO" id="GO:0016887">
    <property type="term" value="F:ATP hydrolysis activity"/>
    <property type="evidence" value="ECO:0007669"/>
    <property type="project" value="InterPro"/>
</dbReference>
<comment type="similarity">
    <text evidence="8">Belongs to the binding-protein-dependent transport system permease family.</text>
</comment>
<dbReference type="InterPro" id="IPR003439">
    <property type="entry name" value="ABC_transporter-like_ATP-bd"/>
</dbReference>
<feature type="transmembrane region" description="Helical" evidence="8">
    <location>
        <begin position="236"/>
        <end position="259"/>
    </location>
</feature>
<evidence type="ECO:0000313" key="12">
    <source>
        <dbReference type="Proteomes" id="UP000267342"/>
    </source>
</evidence>
<evidence type="ECO:0000256" key="6">
    <source>
        <dbReference type="ARBA" id="ARBA00022989"/>
    </source>
</evidence>
<evidence type="ECO:0000259" key="10">
    <source>
        <dbReference type="PROSITE" id="PS50928"/>
    </source>
</evidence>
<feature type="domain" description="ABC transporter" evidence="9">
    <location>
        <begin position="558"/>
        <end position="799"/>
    </location>
</feature>
<dbReference type="GO" id="GO:0005886">
    <property type="term" value="C:plasma membrane"/>
    <property type="evidence" value="ECO:0007669"/>
    <property type="project" value="UniProtKB-SubCell"/>
</dbReference>
<feature type="transmembrane region" description="Helical" evidence="8">
    <location>
        <begin position="73"/>
        <end position="93"/>
    </location>
</feature>
<dbReference type="KEGG" id="zpl:ZBT109_0831"/>
<dbReference type="AlphaFoldDB" id="A0A348HDA5"/>
<dbReference type="PROSITE" id="PS00211">
    <property type="entry name" value="ABC_TRANSPORTER_1"/>
    <property type="match status" value="2"/>
</dbReference>
<dbReference type="InterPro" id="IPR050319">
    <property type="entry name" value="ABC_transp_ATP-bind"/>
</dbReference>
<evidence type="ECO:0000256" key="3">
    <source>
        <dbReference type="ARBA" id="ARBA00022692"/>
    </source>
</evidence>
<dbReference type="Pfam" id="PF00005">
    <property type="entry name" value="ABC_tran"/>
    <property type="match status" value="2"/>
</dbReference>
<dbReference type="GO" id="GO:0055085">
    <property type="term" value="P:transmembrane transport"/>
    <property type="evidence" value="ECO:0007669"/>
    <property type="project" value="InterPro"/>
</dbReference>
<dbReference type="PANTHER" id="PTHR43776">
    <property type="entry name" value="TRANSPORT ATP-BINDING PROTEIN"/>
    <property type="match status" value="1"/>
</dbReference>
<dbReference type="SMART" id="SM00382">
    <property type="entry name" value="AAA"/>
    <property type="match status" value="2"/>
</dbReference>
<dbReference type="CDD" id="cd06261">
    <property type="entry name" value="TM_PBP2"/>
    <property type="match status" value="1"/>
</dbReference>
<feature type="transmembrane region" description="Helical" evidence="8">
    <location>
        <begin position="105"/>
        <end position="127"/>
    </location>
</feature>
<keyword evidence="12" id="KW-1185">Reference proteome</keyword>
<dbReference type="GO" id="GO:0005524">
    <property type="term" value="F:ATP binding"/>
    <property type="evidence" value="ECO:0007669"/>
    <property type="project" value="UniProtKB-KW"/>
</dbReference>
<dbReference type="Proteomes" id="UP000267342">
    <property type="component" value="Chromosome"/>
</dbReference>
<dbReference type="InterPro" id="IPR035906">
    <property type="entry name" value="MetI-like_sf"/>
</dbReference>
<sequence>MTARRSLTWTQWLLLLCAATALLISLCGPLLAPYGIDDIADMPFAPPSADHWLGTDYLGADVLSRLLVGGHELIVLGLAVVVSAWLIGGALAMLSTLRGGWLERLVLSVVDVLQSLPSLVVLMVTVALLGAGYRSAACAAVLISAVDIIRIARAATLQAMQHDYVDIARLRGESTLWILAYEIAPNLWPLVVADVGVRFIAAVFIMATASFLGLGAQPPMADWGLMIMENSQGLGLQPLAVLAPVGALLLLLVPANLLLDGIVARPRGPKRYPKAPLSRQSVCTAPCSDVLDIRSLSIHHADQPLLQQVSLALEAGDVVALIGASGSGKTTLLHAALGELPHGCHATQGGIWLAGEDMLAIPSARQRLLRRRYVGYLPQDARAALLPFQRVGLVLQRRARALGLPRAARTARLLQQLQDVGLPADAAFLRRYPHQLSGGQRQRIMLALALLGQPRLLVLDEPASALDSIATQSLYTHIRRIARQRGIAVLMVAHGLEQAASIADRFIVLEEGRIAEQSRVADFLAAPTSLAGRRLMRAQRRVSVLGSERPSPTSSPILSVQSLECGHGATAPLWQDVGFRLARGGCLSIVGESGCGKTTLLRCLLGLHTASAGSLTLHGRPLVQCLNERTCEQQRCLQYVPQDPYDSLNPFWSVRALLGRLLHLFSPELPRAAREQALANAMQRVGLPESLLSVKVQRLSGGQRQRVALARALLATPDVLLCDEVTSALDSERRNALLDVLDHLRRERQMTLIMVTHDMAVPARLGGDILVMGEGGIVERGAVGEVFAAPKHPVTHAMLAYASIGGAQQERV</sequence>
<dbReference type="InterPro" id="IPR017871">
    <property type="entry name" value="ABC_transporter-like_CS"/>
</dbReference>
<reference evidence="11 12" key="1">
    <citation type="submission" date="2018-09" db="EMBL/GenBank/DDBJ databases">
        <title>Zymobacter palmae IAM14233 (=T109) whole genome analysis.</title>
        <authorList>
            <person name="Yanase H."/>
        </authorList>
    </citation>
    <scope>NUCLEOTIDE SEQUENCE [LARGE SCALE GENOMIC DNA]</scope>
    <source>
        <strain evidence="11 12">IAM14233</strain>
    </source>
</reference>
<dbReference type="Pfam" id="PF00528">
    <property type="entry name" value="BPD_transp_1"/>
    <property type="match status" value="1"/>
</dbReference>
<accession>A0A348HDA5</accession>
<gene>
    <name evidence="11" type="ORF">ZBT109_0831</name>
</gene>
<dbReference type="InterPro" id="IPR003593">
    <property type="entry name" value="AAA+_ATPase"/>
</dbReference>
<evidence type="ECO:0000256" key="7">
    <source>
        <dbReference type="ARBA" id="ARBA00023136"/>
    </source>
</evidence>
<dbReference type="CDD" id="cd03257">
    <property type="entry name" value="ABC_NikE_OppD_transporters"/>
    <property type="match status" value="2"/>
</dbReference>
<evidence type="ECO:0000256" key="8">
    <source>
        <dbReference type="RuleBase" id="RU363032"/>
    </source>
</evidence>
<dbReference type="PROSITE" id="PS50928">
    <property type="entry name" value="ABC_TM1"/>
    <property type="match status" value="1"/>
</dbReference>
<dbReference type="SUPFAM" id="SSF161098">
    <property type="entry name" value="MetI-like"/>
    <property type="match status" value="1"/>
</dbReference>
<keyword evidence="3 8" id="KW-0812">Transmembrane</keyword>
<keyword evidence="2 8" id="KW-0813">Transport</keyword>
<evidence type="ECO:0000256" key="4">
    <source>
        <dbReference type="ARBA" id="ARBA00022741"/>
    </source>
</evidence>
<dbReference type="SUPFAM" id="SSF52540">
    <property type="entry name" value="P-loop containing nucleoside triphosphate hydrolases"/>
    <property type="match status" value="2"/>
</dbReference>
<organism evidence="11 12">
    <name type="scientific">Zymobacter palmae</name>
    <dbReference type="NCBI Taxonomy" id="33074"/>
    <lineage>
        <taxon>Bacteria</taxon>
        <taxon>Pseudomonadati</taxon>
        <taxon>Pseudomonadota</taxon>
        <taxon>Gammaproteobacteria</taxon>
        <taxon>Oceanospirillales</taxon>
        <taxon>Halomonadaceae</taxon>
        <taxon>Zymobacter group</taxon>
        <taxon>Zymobacter</taxon>
    </lineage>
</organism>
<dbReference type="OrthoDB" id="9784450at2"/>
<dbReference type="PROSITE" id="PS50893">
    <property type="entry name" value="ABC_TRANSPORTER_2"/>
    <property type="match status" value="2"/>
</dbReference>
<evidence type="ECO:0000259" key="9">
    <source>
        <dbReference type="PROSITE" id="PS50893"/>
    </source>
</evidence>
<feature type="domain" description="ABC transmembrane type-1" evidence="10">
    <location>
        <begin position="70"/>
        <end position="260"/>
    </location>
</feature>
<name>A0A348HDA5_9GAMM</name>
<dbReference type="EMBL" id="AP018933">
    <property type="protein sequence ID" value="BBG29607.1"/>
    <property type="molecule type" value="Genomic_DNA"/>
</dbReference>
<evidence type="ECO:0000256" key="2">
    <source>
        <dbReference type="ARBA" id="ARBA00022448"/>
    </source>
</evidence>
<dbReference type="Gene3D" id="1.10.3720.10">
    <property type="entry name" value="MetI-like"/>
    <property type="match status" value="1"/>
</dbReference>